<comment type="catalytic activity">
    <reaction evidence="5">
        <text>propanoyl-CoA + oxaloacetate + H2O = (2S,3S)-2-methylcitrate + CoA + H(+)</text>
        <dbReference type="Rhea" id="RHEA:23780"/>
        <dbReference type="ChEBI" id="CHEBI:15377"/>
        <dbReference type="ChEBI" id="CHEBI:15378"/>
        <dbReference type="ChEBI" id="CHEBI:16452"/>
        <dbReference type="ChEBI" id="CHEBI:57287"/>
        <dbReference type="ChEBI" id="CHEBI:57392"/>
        <dbReference type="ChEBI" id="CHEBI:58853"/>
        <dbReference type="EC" id="2.3.3.5"/>
    </reaction>
</comment>
<dbReference type="PRINTS" id="PR00143">
    <property type="entry name" value="CITRTSNTHASE"/>
</dbReference>
<dbReference type="AlphaFoldDB" id="A0A5B9Q944"/>
<dbReference type="InterPro" id="IPR019810">
    <property type="entry name" value="Citrate_synthase_AS"/>
</dbReference>
<dbReference type="InterPro" id="IPR016142">
    <property type="entry name" value="Citrate_synth-like_lrg_a-sub"/>
</dbReference>
<feature type="active site" evidence="8">
    <location>
        <position position="264"/>
    </location>
</feature>
<dbReference type="OrthoDB" id="9800864at2"/>
<dbReference type="NCBIfam" id="NF010636">
    <property type="entry name" value="PRK14033.1"/>
    <property type="match status" value="1"/>
</dbReference>
<dbReference type="EMBL" id="CP042913">
    <property type="protein sequence ID" value="QEG34095.1"/>
    <property type="molecule type" value="Genomic_DNA"/>
</dbReference>
<comment type="catalytic activity">
    <reaction evidence="6">
        <text>oxaloacetate + acetyl-CoA + H2O = citrate + CoA + H(+)</text>
        <dbReference type="Rhea" id="RHEA:16845"/>
        <dbReference type="ChEBI" id="CHEBI:15377"/>
        <dbReference type="ChEBI" id="CHEBI:15378"/>
        <dbReference type="ChEBI" id="CHEBI:16452"/>
        <dbReference type="ChEBI" id="CHEBI:16947"/>
        <dbReference type="ChEBI" id="CHEBI:57287"/>
        <dbReference type="ChEBI" id="CHEBI:57288"/>
        <dbReference type="EC" id="2.3.3.16"/>
    </reaction>
</comment>
<proteinExistence type="inferred from homology"/>
<evidence type="ECO:0000256" key="5">
    <source>
        <dbReference type="ARBA" id="ARBA00049052"/>
    </source>
</evidence>
<evidence type="ECO:0000256" key="4">
    <source>
        <dbReference type="ARBA" id="ARBA00022679"/>
    </source>
</evidence>
<comment type="similarity">
    <text evidence="2 7 9">Belongs to the citrate synthase family.</text>
</comment>
<dbReference type="SUPFAM" id="SSF48256">
    <property type="entry name" value="Citrate synthase"/>
    <property type="match status" value="1"/>
</dbReference>
<protein>
    <recommendedName>
        <fullName evidence="7">Citrate synthase</fullName>
    </recommendedName>
</protein>
<dbReference type="PROSITE" id="PS00480">
    <property type="entry name" value="CITRATE_SYNTHASE"/>
    <property type="match status" value="1"/>
</dbReference>
<dbReference type="InterPro" id="IPR024176">
    <property type="entry name" value="Citrate_synthase_bac-typ"/>
</dbReference>
<evidence type="ECO:0000256" key="8">
    <source>
        <dbReference type="PIRSR" id="PIRSR001369-1"/>
    </source>
</evidence>
<accession>A0A5B9Q944</accession>
<keyword evidence="11" id="KW-1185">Reference proteome</keyword>
<evidence type="ECO:0000256" key="2">
    <source>
        <dbReference type="ARBA" id="ARBA00010566"/>
    </source>
</evidence>
<dbReference type="Gene3D" id="1.10.580.10">
    <property type="entry name" value="Citrate Synthase, domain 1"/>
    <property type="match status" value="1"/>
</dbReference>
<keyword evidence="3" id="KW-0816">Tricarboxylic acid cycle</keyword>
<dbReference type="GO" id="GO:0006099">
    <property type="term" value="P:tricarboxylic acid cycle"/>
    <property type="evidence" value="ECO:0007669"/>
    <property type="project" value="UniProtKB-UniPathway"/>
</dbReference>
<evidence type="ECO:0000256" key="3">
    <source>
        <dbReference type="ARBA" id="ARBA00022532"/>
    </source>
</evidence>
<dbReference type="InterPro" id="IPR002020">
    <property type="entry name" value="Citrate_synthase"/>
</dbReference>
<evidence type="ECO:0000256" key="6">
    <source>
        <dbReference type="ARBA" id="ARBA00049288"/>
    </source>
</evidence>
<evidence type="ECO:0000313" key="11">
    <source>
        <dbReference type="Proteomes" id="UP000323917"/>
    </source>
</evidence>
<name>A0A5B9Q944_9BACT</name>
<dbReference type="PANTHER" id="PTHR11739:SF4">
    <property type="entry name" value="CITRATE SYNTHASE, PEROXISOMAL"/>
    <property type="match status" value="1"/>
</dbReference>
<reference evidence="10 11" key="1">
    <citation type="submission" date="2019-08" db="EMBL/GenBank/DDBJ databases">
        <title>Deep-cultivation of Planctomycetes and their phenomic and genomic characterization uncovers novel biology.</title>
        <authorList>
            <person name="Wiegand S."/>
            <person name="Jogler M."/>
            <person name="Boedeker C."/>
            <person name="Pinto D."/>
            <person name="Vollmers J."/>
            <person name="Rivas-Marin E."/>
            <person name="Kohn T."/>
            <person name="Peeters S.H."/>
            <person name="Heuer A."/>
            <person name="Rast P."/>
            <person name="Oberbeckmann S."/>
            <person name="Bunk B."/>
            <person name="Jeske O."/>
            <person name="Meyerdierks A."/>
            <person name="Storesund J.E."/>
            <person name="Kallscheuer N."/>
            <person name="Luecker S."/>
            <person name="Lage O.M."/>
            <person name="Pohl T."/>
            <person name="Merkel B.J."/>
            <person name="Hornburger P."/>
            <person name="Mueller R.-W."/>
            <person name="Bruemmer F."/>
            <person name="Labrenz M."/>
            <person name="Spormann A.M."/>
            <person name="Op den Camp H."/>
            <person name="Overmann J."/>
            <person name="Amann R."/>
            <person name="Jetten M.S.M."/>
            <person name="Mascher T."/>
            <person name="Medema M.H."/>
            <person name="Devos D.P."/>
            <person name="Kaster A.-K."/>
            <person name="Ovreas L."/>
            <person name="Rohde M."/>
            <person name="Galperin M.Y."/>
            <person name="Jogler C."/>
        </authorList>
    </citation>
    <scope>NUCLEOTIDE SEQUENCE [LARGE SCALE GENOMIC DNA]</scope>
    <source>
        <strain evidence="10 11">Pr1d</strain>
    </source>
</reference>
<dbReference type="GO" id="GO:0005829">
    <property type="term" value="C:cytosol"/>
    <property type="evidence" value="ECO:0007669"/>
    <property type="project" value="TreeGrafter"/>
</dbReference>
<feature type="active site" evidence="8">
    <location>
        <position position="315"/>
    </location>
</feature>
<evidence type="ECO:0000256" key="9">
    <source>
        <dbReference type="RuleBase" id="RU003406"/>
    </source>
</evidence>
<dbReference type="GO" id="GO:0036440">
    <property type="term" value="F:citrate synthase activity"/>
    <property type="evidence" value="ECO:0007669"/>
    <property type="project" value="UniProtKB-EC"/>
</dbReference>
<dbReference type="InterPro" id="IPR011278">
    <property type="entry name" value="2-MeCitrate/Citrate_synth_II"/>
</dbReference>
<dbReference type="Gene3D" id="1.10.230.10">
    <property type="entry name" value="Cytochrome P450-Terp, domain 2"/>
    <property type="match status" value="1"/>
</dbReference>
<dbReference type="PANTHER" id="PTHR11739">
    <property type="entry name" value="CITRATE SYNTHASE"/>
    <property type="match status" value="1"/>
</dbReference>
<dbReference type="GO" id="GO:0050440">
    <property type="term" value="F:2-methylcitrate synthase activity"/>
    <property type="evidence" value="ECO:0007669"/>
    <property type="project" value="UniProtKB-EC"/>
</dbReference>
<evidence type="ECO:0000256" key="1">
    <source>
        <dbReference type="ARBA" id="ARBA00004751"/>
    </source>
</evidence>
<dbReference type="Pfam" id="PF00285">
    <property type="entry name" value="Citrate_synt"/>
    <property type="match status" value="1"/>
</dbReference>
<dbReference type="GO" id="GO:0005975">
    <property type="term" value="P:carbohydrate metabolic process"/>
    <property type="evidence" value="ECO:0007669"/>
    <property type="project" value="TreeGrafter"/>
</dbReference>
<dbReference type="FunFam" id="1.10.230.10:FF:000003">
    <property type="entry name" value="Citrate synthase"/>
    <property type="match status" value="1"/>
</dbReference>
<keyword evidence="4 7" id="KW-0808">Transferase</keyword>
<dbReference type="KEGG" id="bgok:Pr1d_13670"/>
<dbReference type="UniPathway" id="UPA00223"/>
<dbReference type="InterPro" id="IPR016143">
    <property type="entry name" value="Citrate_synth-like_sm_a-sub"/>
</dbReference>
<comment type="pathway">
    <text evidence="1">Carbohydrate metabolism; tricarboxylic acid cycle; isocitrate from oxaloacetate: step 1/2.</text>
</comment>
<gene>
    <name evidence="10" type="primary">gltA</name>
    <name evidence="10" type="ORF">Pr1d_13670</name>
</gene>
<dbReference type="PIRSF" id="PIRSF001369">
    <property type="entry name" value="Citrate_synth"/>
    <property type="match status" value="1"/>
</dbReference>
<dbReference type="InterPro" id="IPR036969">
    <property type="entry name" value="Citrate_synthase_sf"/>
</dbReference>
<evidence type="ECO:0000256" key="7">
    <source>
        <dbReference type="PIRNR" id="PIRNR001369"/>
    </source>
</evidence>
<dbReference type="NCBIfam" id="TIGR01800">
    <property type="entry name" value="cit_synth_II"/>
    <property type="match status" value="1"/>
</dbReference>
<keyword evidence="10" id="KW-0012">Acyltransferase</keyword>
<evidence type="ECO:0000313" key="10">
    <source>
        <dbReference type="EMBL" id="QEG34095.1"/>
    </source>
</evidence>
<organism evidence="10 11">
    <name type="scientific">Bythopirellula goksoeyrii</name>
    <dbReference type="NCBI Taxonomy" id="1400387"/>
    <lineage>
        <taxon>Bacteria</taxon>
        <taxon>Pseudomonadati</taxon>
        <taxon>Planctomycetota</taxon>
        <taxon>Planctomycetia</taxon>
        <taxon>Pirellulales</taxon>
        <taxon>Lacipirellulaceae</taxon>
        <taxon>Bythopirellula</taxon>
    </lineage>
</organism>
<sequence length="379" mass="41874">MSDSDQYVAKKGLEGVVFDKTTISHVNPAEKSLYYRGYPVAELAANCSYEEVAYVLFHGELPNKEQLSSFSERERAARELSPQLLEVLQRFPATAHPMDAIRTVVSYLGMEPDFAGVETAESALEKGLLLLAKVPTAIAATQRLRRGEKVISPRPDLSLADNFFHMVFGEVPAAETVKAFDGSLILYAEHSFNASTFSARVIISTQSDLCGAITGAIAALKGNLHGGANEAVMLMLQEIGSPERAKTWLQEKLAAKEKIMGFGHRVYRYGDSRVETMSRFREQVAKQYGGQKWVDISEILQAEMISAKKIYPNLDFPAGPVYYLMGFDIDLFTPIFAMARMAGWVAHVAEQLSDNRLVRPLAEYVGPAPRSVPPLSDRD</sequence>
<dbReference type="RefSeq" id="WP_148072787.1">
    <property type="nucleotide sequence ID" value="NZ_CP042913.1"/>
</dbReference>
<dbReference type="Proteomes" id="UP000323917">
    <property type="component" value="Chromosome"/>
</dbReference>